<dbReference type="GO" id="GO:0005886">
    <property type="term" value="C:plasma membrane"/>
    <property type="evidence" value="ECO:0007669"/>
    <property type="project" value="UniProtKB-SubCell"/>
</dbReference>
<evidence type="ECO:0000256" key="10">
    <source>
        <dbReference type="ARBA" id="ARBA00023136"/>
    </source>
</evidence>
<evidence type="ECO:0000256" key="13">
    <source>
        <dbReference type="RuleBase" id="RU362091"/>
    </source>
</evidence>
<dbReference type="EMBL" id="JACCBX010000004">
    <property type="protein sequence ID" value="NYE05639.1"/>
    <property type="molecule type" value="Genomic_DNA"/>
</dbReference>
<keyword evidence="11" id="KW-0739">Sodium transport</keyword>
<feature type="transmembrane region" description="Helical" evidence="14">
    <location>
        <begin position="12"/>
        <end position="30"/>
    </location>
</feature>
<feature type="transmembrane region" description="Helical" evidence="14">
    <location>
        <begin position="282"/>
        <end position="312"/>
    </location>
</feature>
<comment type="subcellular location">
    <subcellularLocation>
        <location evidence="1">Cell membrane</location>
        <topology evidence="1">Multi-pass membrane protein</topology>
    </subcellularLocation>
</comment>
<name>A0A852TCC6_9BACI</name>
<comment type="similarity">
    <text evidence="2 13">Belongs to the sodium:solute symporter (SSF) (TC 2.A.21) family.</text>
</comment>
<dbReference type="InterPro" id="IPR001734">
    <property type="entry name" value="Na/solute_symporter"/>
</dbReference>
<protein>
    <submittedName>
        <fullName evidence="15">Na+/proline symporter</fullName>
    </submittedName>
</protein>
<feature type="transmembrane region" description="Helical" evidence="14">
    <location>
        <begin position="356"/>
        <end position="376"/>
    </location>
</feature>
<feature type="transmembrane region" description="Helical" evidence="14">
    <location>
        <begin position="94"/>
        <end position="120"/>
    </location>
</feature>
<proteinExistence type="inferred from homology"/>
<dbReference type="PANTHER" id="PTHR48086:SF3">
    <property type="entry name" value="SODIUM_PROLINE SYMPORTER"/>
    <property type="match status" value="1"/>
</dbReference>
<keyword evidence="8" id="KW-0915">Sodium</keyword>
<keyword evidence="6" id="KW-0769">Symport</keyword>
<dbReference type="Gene3D" id="1.20.1730.10">
    <property type="entry name" value="Sodium/glucose cotransporter"/>
    <property type="match status" value="1"/>
</dbReference>
<comment type="caution">
    <text evidence="15">The sequence shown here is derived from an EMBL/GenBank/DDBJ whole genome shotgun (WGS) entry which is preliminary data.</text>
</comment>
<evidence type="ECO:0000313" key="15">
    <source>
        <dbReference type="EMBL" id="NYE05639.1"/>
    </source>
</evidence>
<reference evidence="16" key="2">
    <citation type="submission" date="2020-08" db="EMBL/GenBank/DDBJ databases">
        <title>The Agave Microbiome: Exploring the role of microbial communities in plant adaptations to desert environments.</title>
        <authorList>
            <person name="Partida-Martinez L.P."/>
        </authorList>
    </citation>
    <scope>NUCLEOTIDE SEQUENCE [LARGE SCALE GENOMIC DNA]</scope>
    <source>
        <strain evidence="16">AT2.8</strain>
    </source>
</reference>
<keyword evidence="10 14" id="KW-0472">Membrane</keyword>
<dbReference type="PROSITE" id="PS50283">
    <property type="entry name" value="NA_SOLUT_SYMP_3"/>
    <property type="match status" value="1"/>
</dbReference>
<sequence>MKKNDYQLYISGAIKLGVSFGVVSLLARWVTGNTILSSPETLIKYGLIGGIGYSLVGALSSILFGFLAKKIRENHPGQHTIGDVLRQKLTPNGYWLMLTVLILTSFHSLFVQAMGAGILIQMIFPIPYFIGLLLFLTFCFFIGGAGGMQRLHQVAGVNVTLIFAAVIIIPVYFYIQEGVYPVYDGIKLYHPYLLYIKNTDAFWFIFTAIFVFFGQILIDRASWQRMFIIQKEKVQLTFTLTGLIWATIPLALSSLLMITIFGRSFENVYSLFSELVNRIQSSILIVLFVVFVFSSIASALSAELHATTTLFVKNIMEMFFTLTNDEKWKYTYLFSGAVCLCLLVIVSILTPSPLTLLFFTGNIYAAVISPILYIILSKGVLPFIVPFSSFIGAIGGYIFVTRTEDFKGIWLSFTISTVLCLLVLIYKTITRKNIKLL</sequence>
<evidence type="ECO:0000256" key="2">
    <source>
        <dbReference type="ARBA" id="ARBA00006434"/>
    </source>
</evidence>
<comment type="catalytic activity">
    <reaction evidence="12">
        <text>L-proline(in) + Na(+)(in) = L-proline(out) + Na(+)(out)</text>
        <dbReference type="Rhea" id="RHEA:28967"/>
        <dbReference type="ChEBI" id="CHEBI:29101"/>
        <dbReference type="ChEBI" id="CHEBI:60039"/>
    </reaction>
</comment>
<feature type="transmembrane region" description="Helical" evidence="14">
    <location>
        <begin position="406"/>
        <end position="426"/>
    </location>
</feature>
<evidence type="ECO:0000256" key="6">
    <source>
        <dbReference type="ARBA" id="ARBA00022847"/>
    </source>
</evidence>
<keyword evidence="5 14" id="KW-0812">Transmembrane</keyword>
<evidence type="ECO:0000256" key="4">
    <source>
        <dbReference type="ARBA" id="ARBA00022475"/>
    </source>
</evidence>
<evidence type="ECO:0000256" key="1">
    <source>
        <dbReference type="ARBA" id="ARBA00004651"/>
    </source>
</evidence>
<evidence type="ECO:0000256" key="14">
    <source>
        <dbReference type="SAM" id="Phobius"/>
    </source>
</evidence>
<dbReference type="AlphaFoldDB" id="A0A852TCC6"/>
<evidence type="ECO:0000256" key="8">
    <source>
        <dbReference type="ARBA" id="ARBA00023053"/>
    </source>
</evidence>
<reference evidence="16" key="1">
    <citation type="submission" date="2020-07" db="EMBL/GenBank/DDBJ databases">
        <authorList>
            <person name="Partida-Martinez L."/>
            <person name="Huntemann M."/>
            <person name="Clum A."/>
            <person name="Wang J."/>
            <person name="Palaniappan K."/>
            <person name="Ritter S."/>
            <person name="Chen I.-M."/>
            <person name="Stamatis D."/>
            <person name="Reddy T."/>
            <person name="O'Malley R."/>
            <person name="Daum C."/>
            <person name="Shapiro N."/>
            <person name="Ivanova N."/>
            <person name="Kyrpides N."/>
            <person name="Woyke T."/>
        </authorList>
    </citation>
    <scope>NUCLEOTIDE SEQUENCE [LARGE SCALE GENOMIC DNA]</scope>
    <source>
        <strain evidence="16">AT2.8</strain>
    </source>
</reference>
<feature type="transmembrane region" description="Helical" evidence="14">
    <location>
        <begin position="332"/>
        <end position="350"/>
    </location>
</feature>
<keyword evidence="3" id="KW-0813">Transport</keyword>
<keyword evidence="7 14" id="KW-1133">Transmembrane helix</keyword>
<feature type="transmembrane region" description="Helical" evidence="14">
    <location>
        <begin position="201"/>
        <end position="218"/>
    </location>
</feature>
<evidence type="ECO:0000256" key="7">
    <source>
        <dbReference type="ARBA" id="ARBA00022989"/>
    </source>
</evidence>
<evidence type="ECO:0000256" key="12">
    <source>
        <dbReference type="ARBA" id="ARBA00033708"/>
    </source>
</evidence>
<feature type="transmembrane region" description="Helical" evidence="14">
    <location>
        <begin position="383"/>
        <end position="400"/>
    </location>
</feature>
<dbReference type="GO" id="GO:0015293">
    <property type="term" value="F:symporter activity"/>
    <property type="evidence" value="ECO:0007669"/>
    <property type="project" value="UniProtKB-KW"/>
</dbReference>
<evidence type="ECO:0000256" key="9">
    <source>
        <dbReference type="ARBA" id="ARBA00023065"/>
    </source>
</evidence>
<evidence type="ECO:0000313" key="16">
    <source>
        <dbReference type="Proteomes" id="UP000548423"/>
    </source>
</evidence>
<evidence type="ECO:0000256" key="11">
    <source>
        <dbReference type="ARBA" id="ARBA00023201"/>
    </source>
</evidence>
<organism evidence="15 16">
    <name type="scientific">Neobacillus niacini</name>
    <dbReference type="NCBI Taxonomy" id="86668"/>
    <lineage>
        <taxon>Bacteria</taxon>
        <taxon>Bacillati</taxon>
        <taxon>Bacillota</taxon>
        <taxon>Bacilli</taxon>
        <taxon>Bacillales</taxon>
        <taxon>Bacillaceae</taxon>
        <taxon>Neobacillus</taxon>
    </lineage>
</organism>
<dbReference type="PANTHER" id="PTHR48086">
    <property type="entry name" value="SODIUM/PROLINE SYMPORTER-RELATED"/>
    <property type="match status" value="1"/>
</dbReference>
<evidence type="ECO:0000256" key="3">
    <source>
        <dbReference type="ARBA" id="ARBA00022448"/>
    </source>
</evidence>
<dbReference type="Proteomes" id="UP000548423">
    <property type="component" value="Unassembled WGS sequence"/>
</dbReference>
<dbReference type="InterPro" id="IPR038377">
    <property type="entry name" value="Na/Glc_symporter_sf"/>
</dbReference>
<feature type="transmembrane region" description="Helical" evidence="14">
    <location>
        <begin position="42"/>
        <end position="68"/>
    </location>
</feature>
<dbReference type="InterPro" id="IPR050277">
    <property type="entry name" value="Sodium:Solute_Symporter"/>
</dbReference>
<feature type="transmembrane region" description="Helical" evidence="14">
    <location>
        <begin position="238"/>
        <end position="262"/>
    </location>
</feature>
<gene>
    <name evidence="15" type="ORF">F4694_002392</name>
</gene>
<accession>A0A852TCC6</accession>
<evidence type="ECO:0000256" key="5">
    <source>
        <dbReference type="ARBA" id="ARBA00022692"/>
    </source>
</evidence>
<keyword evidence="9" id="KW-0406">Ion transport</keyword>
<keyword evidence="4" id="KW-1003">Cell membrane</keyword>
<dbReference type="Pfam" id="PF00474">
    <property type="entry name" value="SSF"/>
    <property type="match status" value="1"/>
</dbReference>
<feature type="transmembrane region" description="Helical" evidence="14">
    <location>
        <begin position="126"/>
        <end position="147"/>
    </location>
</feature>
<feature type="transmembrane region" description="Helical" evidence="14">
    <location>
        <begin position="154"/>
        <end position="175"/>
    </location>
</feature>
<dbReference type="GO" id="GO:0006814">
    <property type="term" value="P:sodium ion transport"/>
    <property type="evidence" value="ECO:0007669"/>
    <property type="project" value="UniProtKB-KW"/>
</dbReference>